<dbReference type="SUPFAM" id="SSF56300">
    <property type="entry name" value="Metallo-dependent phosphatases"/>
    <property type="match status" value="1"/>
</dbReference>
<sequence length="329" mass="34938">MNRPFRVGRSADRTEAERVGRWHAPGLLAGLIAGPSAPCPGRAPPRRFWVMSDLRLDRDPLPALTPPPDIDAVLVAGNVAEGIPEAVRLLDRALGDRGGGRPVFLVPGNVEYRSDVPMGEALARGREAAAAAGIDLLSDQTARVGPPHGDGLVVVGATLWTDWQLRASPERPRARIAARNSWEDAGRIELRRGRRLTPLDSLAMHARSRAYVEDALLSVVIGSLGLPNGPNACTDVARPGDAAVVLTCHAPTPLSLPQDWAGWHADAWVAASLASEAAEAMEAWGAPRLWAHGNVPRGADHVVGRTRVVANPRVGERGHAFDPALVVTA</sequence>
<keyword evidence="2" id="KW-1185">Reference proteome</keyword>
<dbReference type="PANTHER" id="PTHR37844">
    <property type="entry name" value="SER/THR PROTEIN PHOSPHATASE SUPERFAMILY (AFU_ORTHOLOGUE AFUA_1G14840)"/>
    <property type="match status" value="1"/>
</dbReference>
<dbReference type="Proteomes" id="UP001231124">
    <property type="component" value="Unassembled WGS sequence"/>
</dbReference>
<comment type="caution">
    <text evidence="1">The sequence shown here is derived from an EMBL/GenBank/DDBJ whole genome shotgun (WGS) entry which is preliminary data.</text>
</comment>
<evidence type="ECO:0000313" key="2">
    <source>
        <dbReference type="Proteomes" id="UP001231124"/>
    </source>
</evidence>
<accession>A0ABU0HXM3</accession>
<gene>
    <name evidence="1" type="ORF">QO012_001552</name>
</gene>
<organism evidence="1 2">
    <name type="scientific">Methylobacterium aerolatum</name>
    <dbReference type="NCBI Taxonomy" id="418708"/>
    <lineage>
        <taxon>Bacteria</taxon>
        <taxon>Pseudomonadati</taxon>
        <taxon>Pseudomonadota</taxon>
        <taxon>Alphaproteobacteria</taxon>
        <taxon>Hyphomicrobiales</taxon>
        <taxon>Methylobacteriaceae</taxon>
        <taxon>Methylobacterium</taxon>
    </lineage>
</organism>
<dbReference type="EMBL" id="JAUSVP010000003">
    <property type="protein sequence ID" value="MDQ0447061.1"/>
    <property type="molecule type" value="Genomic_DNA"/>
</dbReference>
<dbReference type="PANTHER" id="PTHR37844:SF2">
    <property type="entry name" value="SER_THR PROTEIN PHOSPHATASE SUPERFAMILY (AFU_ORTHOLOGUE AFUA_1G14840)"/>
    <property type="match status" value="1"/>
</dbReference>
<dbReference type="InterPro" id="IPR029052">
    <property type="entry name" value="Metallo-depent_PP-like"/>
</dbReference>
<evidence type="ECO:0008006" key="3">
    <source>
        <dbReference type="Google" id="ProtNLM"/>
    </source>
</evidence>
<evidence type="ECO:0000313" key="1">
    <source>
        <dbReference type="EMBL" id="MDQ0447061.1"/>
    </source>
</evidence>
<reference evidence="1 2" key="1">
    <citation type="submission" date="2023-07" db="EMBL/GenBank/DDBJ databases">
        <title>Genomic Encyclopedia of Type Strains, Phase IV (KMG-IV): sequencing the most valuable type-strain genomes for metagenomic binning, comparative biology and taxonomic classification.</title>
        <authorList>
            <person name="Goeker M."/>
        </authorList>
    </citation>
    <scope>NUCLEOTIDE SEQUENCE [LARGE SCALE GENOMIC DNA]</scope>
    <source>
        <strain evidence="1 2">DSM 19013</strain>
    </source>
</reference>
<proteinExistence type="predicted"/>
<protein>
    <recommendedName>
        <fullName evidence="3">Metallophosphoesterase</fullName>
    </recommendedName>
</protein>
<name>A0ABU0HXM3_9HYPH</name>
<dbReference type="RefSeq" id="WP_238207668.1">
    <property type="nucleotide sequence ID" value="NZ_BPQE01000036.1"/>
</dbReference>